<feature type="domain" description="RNA polymerase sigma factor 70 region 4 type 2" evidence="7">
    <location>
        <begin position="114"/>
        <end position="166"/>
    </location>
</feature>
<reference evidence="8 9" key="1">
    <citation type="submission" date="2016-10" db="EMBL/GenBank/DDBJ databases">
        <authorList>
            <person name="de Groot N.N."/>
        </authorList>
    </citation>
    <scope>NUCLEOTIDE SEQUENCE [LARGE SCALE GENOMIC DNA]</scope>
    <source>
        <strain>GEY</strain>
        <strain evidence="9">DSM 9560</strain>
    </source>
</reference>
<keyword evidence="9" id="KW-1185">Reference proteome</keyword>
<dbReference type="Gene3D" id="1.10.1740.10">
    <property type="match status" value="1"/>
</dbReference>
<protein>
    <submittedName>
        <fullName evidence="8">RNA polymerase sigma-70 factor, ECF subfamily</fullName>
    </submittedName>
</protein>
<dbReference type="Gene3D" id="1.10.10.10">
    <property type="entry name" value="Winged helix-like DNA-binding domain superfamily/Winged helix DNA-binding domain"/>
    <property type="match status" value="1"/>
</dbReference>
<dbReference type="InterPro" id="IPR013249">
    <property type="entry name" value="RNA_pol_sigma70_r4_t2"/>
</dbReference>
<evidence type="ECO:0000313" key="9">
    <source>
        <dbReference type="Proteomes" id="UP000199513"/>
    </source>
</evidence>
<dbReference type="Pfam" id="PF04542">
    <property type="entry name" value="Sigma70_r2"/>
    <property type="match status" value="1"/>
</dbReference>
<dbReference type="InterPro" id="IPR007627">
    <property type="entry name" value="RNA_pol_sigma70_r2"/>
</dbReference>
<dbReference type="OrthoDB" id="9798255at2"/>
<dbReference type="InterPro" id="IPR036388">
    <property type="entry name" value="WH-like_DNA-bd_sf"/>
</dbReference>
<keyword evidence="4" id="KW-0238">DNA-binding</keyword>
<accession>A0A1I2D563</accession>
<evidence type="ECO:0000256" key="3">
    <source>
        <dbReference type="ARBA" id="ARBA00023082"/>
    </source>
</evidence>
<proteinExistence type="inferred from homology"/>
<feature type="domain" description="RNA polymerase sigma-70 region 2" evidence="6">
    <location>
        <begin position="21"/>
        <end position="87"/>
    </location>
</feature>
<dbReference type="EMBL" id="FONY01000006">
    <property type="protein sequence ID" value="SFE75668.1"/>
    <property type="molecule type" value="Genomic_DNA"/>
</dbReference>
<dbReference type="CDD" id="cd06171">
    <property type="entry name" value="Sigma70_r4"/>
    <property type="match status" value="1"/>
</dbReference>
<gene>
    <name evidence="8" type="ORF">SAMN04488541_100671</name>
</gene>
<evidence type="ECO:0000256" key="2">
    <source>
        <dbReference type="ARBA" id="ARBA00023015"/>
    </source>
</evidence>
<dbReference type="SUPFAM" id="SSF88659">
    <property type="entry name" value="Sigma3 and sigma4 domains of RNA polymerase sigma factors"/>
    <property type="match status" value="1"/>
</dbReference>
<keyword evidence="3" id="KW-0731">Sigma factor</keyword>
<keyword evidence="5" id="KW-0804">Transcription</keyword>
<evidence type="ECO:0000259" key="6">
    <source>
        <dbReference type="Pfam" id="PF04542"/>
    </source>
</evidence>
<sequence>MTDEQAMQSVKAGDLDKAAILFERYKIRLFNFFLKFCGDEAQSQDMTQNTFYRMLKYRQSYHEGQPFKAWIYQIARNILKDSYKENQTKMIDLKSARQKHDTETEPMMQHEREQLLHNALKKLPDDQREILILSRFEELKYEEIGQMLGLSVANVKVKAHRAIQKLKELIQNLE</sequence>
<dbReference type="GO" id="GO:0006352">
    <property type="term" value="P:DNA-templated transcription initiation"/>
    <property type="evidence" value="ECO:0007669"/>
    <property type="project" value="InterPro"/>
</dbReference>
<dbReference type="AlphaFoldDB" id="A0A1I2D563"/>
<evidence type="ECO:0000313" key="8">
    <source>
        <dbReference type="EMBL" id="SFE75668.1"/>
    </source>
</evidence>
<dbReference type="PANTHER" id="PTHR43133">
    <property type="entry name" value="RNA POLYMERASE ECF-TYPE SIGMA FACTO"/>
    <property type="match status" value="1"/>
</dbReference>
<organism evidence="8 9">
    <name type="scientific">Thermoflexibacter ruber</name>
    <dbReference type="NCBI Taxonomy" id="1003"/>
    <lineage>
        <taxon>Bacteria</taxon>
        <taxon>Pseudomonadati</taxon>
        <taxon>Bacteroidota</taxon>
        <taxon>Cytophagia</taxon>
        <taxon>Cytophagales</taxon>
        <taxon>Thermoflexibacteraceae</taxon>
        <taxon>Thermoflexibacter</taxon>
    </lineage>
</organism>
<dbReference type="STRING" id="1003.SAMN04488541_100671"/>
<evidence type="ECO:0000256" key="5">
    <source>
        <dbReference type="ARBA" id="ARBA00023163"/>
    </source>
</evidence>
<evidence type="ECO:0000256" key="1">
    <source>
        <dbReference type="ARBA" id="ARBA00010641"/>
    </source>
</evidence>
<dbReference type="GO" id="GO:0016987">
    <property type="term" value="F:sigma factor activity"/>
    <property type="evidence" value="ECO:0007669"/>
    <property type="project" value="UniProtKB-KW"/>
</dbReference>
<name>A0A1I2D563_9BACT</name>
<dbReference type="Proteomes" id="UP000199513">
    <property type="component" value="Unassembled WGS sequence"/>
</dbReference>
<dbReference type="RefSeq" id="WP_091541010.1">
    <property type="nucleotide sequence ID" value="NZ_FONY01000006.1"/>
</dbReference>
<dbReference type="GO" id="GO:0003677">
    <property type="term" value="F:DNA binding"/>
    <property type="evidence" value="ECO:0007669"/>
    <property type="project" value="UniProtKB-KW"/>
</dbReference>
<dbReference type="InterPro" id="IPR014284">
    <property type="entry name" value="RNA_pol_sigma-70_dom"/>
</dbReference>
<dbReference type="NCBIfam" id="TIGR02937">
    <property type="entry name" value="sigma70-ECF"/>
    <property type="match status" value="1"/>
</dbReference>
<dbReference type="PANTHER" id="PTHR43133:SF8">
    <property type="entry name" value="RNA POLYMERASE SIGMA FACTOR HI_1459-RELATED"/>
    <property type="match status" value="1"/>
</dbReference>
<evidence type="ECO:0000256" key="4">
    <source>
        <dbReference type="ARBA" id="ARBA00023125"/>
    </source>
</evidence>
<evidence type="ECO:0000259" key="7">
    <source>
        <dbReference type="Pfam" id="PF08281"/>
    </source>
</evidence>
<comment type="similarity">
    <text evidence="1">Belongs to the sigma-70 factor family. ECF subfamily.</text>
</comment>
<dbReference type="InterPro" id="IPR039425">
    <property type="entry name" value="RNA_pol_sigma-70-like"/>
</dbReference>
<dbReference type="Pfam" id="PF08281">
    <property type="entry name" value="Sigma70_r4_2"/>
    <property type="match status" value="1"/>
</dbReference>
<keyword evidence="2" id="KW-0805">Transcription regulation</keyword>
<dbReference type="InterPro" id="IPR013325">
    <property type="entry name" value="RNA_pol_sigma_r2"/>
</dbReference>
<dbReference type="SUPFAM" id="SSF88946">
    <property type="entry name" value="Sigma2 domain of RNA polymerase sigma factors"/>
    <property type="match status" value="1"/>
</dbReference>
<dbReference type="InterPro" id="IPR013324">
    <property type="entry name" value="RNA_pol_sigma_r3/r4-like"/>
</dbReference>